<gene>
    <name evidence="4" type="ORF">UFOPK3376_01255</name>
</gene>
<evidence type="ECO:0000259" key="3">
    <source>
        <dbReference type="SMART" id="SM00460"/>
    </source>
</evidence>
<feature type="transmembrane region" description="Helical" evidence="2">
    <location>
        <begin position="201"/>
        <end position="219"/>
    </location>
</feature>
<dbReference type="EMBL" id="CAFBLP010000026">
    <property type="protein sequence ID" value="CAB4878211.1"/>
    <property type="molecule type" value="Genomic_DNA"/>
</dbReference>
<accession>A0A6J7E6D8</accession>
<evidence type="ECO:0000256" key="2">
    <source>
        <dbReference type="SAM" id="Phobius"/>
    </source>
</evidence>
<feature type="transmembrane region" description="Helical" evidence="2">
    <location>
        <begin position="34"/>
        <end position="56"/>
    </location>
</feature>
<feature type="transmembrane region" description="Helical" evidence="2">
    <location>
        <begin position="90"/>
        <end position="110"/>
    </location>
</feature>
<proteinExistence type="predicted"/>
<sequence>MSPTNARPVADEATTASPLSAPTAAATPNGTRSAFTGSLLASLALALLSTVTAIGFCRVFAGWQFLGPMLTVVLGVHLCCALLRMLAAPAYIAIPATLAVLFVLLAWKYYPDTMTGPLPGSLTWSQLLSDLRLVREQFPSAVAPVSTLSGFAVLATAATALAAMLSDAFAFRAYGRAEAVVPTAVLFLFAAALGADRDRVAVTAAWLACALAAVAILRLTHARAEHSWIGSSRRAIITALPVAVVLAGCAAASGAWFGPRLPGAHEKGLIDTSQHNDVTQVLSPLVDIRSRLVDLSDTELFTVAASEPNYWRVTGLSLFDGSTWKLPDGDIAAVSGGFAGTPSGSHEVVQQIHIAGLAGSLLPAAYSPVRIEDGSVYWVRDTGTLVVPNDGLRRAANYTVVSAVLDIDANELNASTSLSPPGGSMTGLPVDFPLSAAQAATEVTAGATTVYGKALALQNWFRTQFTYDLTVQRGHSDDALVNFLRTRRGYCEQFSGAFAAMARSLGIPARVAVGFTSGDVQADGRYHVFGRNAHAWPEVWFDSVGWVAFEPTPGRGQPGNQQYTGVEPQQVSSDGSGLPTPVTAPTPTAPTGSDAATTTTTPAASTSVPAGTTPPPTPGENTSGAAGGTPPWIMLLGLGVMTAALWALALPHVLRRRRAGHADLSPVQQTTRSWQRATRALAVLGLAPLPQETPLEHAERVGRAEGLDPRMLHELADVATAAEYGDLADAQSAQRSVELADQVVQTVRDLIGSGDRIKSWFDPRLAVALLP</sequence>
<reference evidence="4" key="1">
    <citation type="submission" date="2020-05" db="EMBL/GenBank/DDBJ databases">
        <authorList>
            <person name="Chiriac C."/>
            <person name="Salcher M."/>
            <person name="Ghai R."/>
            <person name="Kavagutti S V."/>
        </authorList>
    </citation>
    <scope>NUCLEOTIDE SEQUENCE</scope>
</reference>
<feature type="region of interest" description="Disordered" evidence="1">
    <location>
        <begin position="551"/>
        <end position="626"/>
    </location>
</feature>
<keyword evidence="2" id="KW-0812">Transmembrane</keyword>
<dbReference type="InterPro" id="IPR052901">
    <property type="entry name" value="Bact_TGase-like"/>
</dbReference>
<dbReference type="InterPro" id="IPR002931">
    <property type="entry name" value="Transglutaminase-like"/>
</dbReference>
<feature type="domain" description="Transglutaminase-like" evidence="3">
    <location>
        <begin position="483"/>
        <end position="553"/>
    </location>
</feature>
<dbReference type="InterPro" id="IPR025403">
    <property type="entry name" value="TgpA-like_C"/>
</dbReference>
<dbReference type="InterPro" id="IPR038765">
    <property type="entry name" value="Papain-like_cys_pep_sf"/>
</dbReference>
<evidence type="ECO:0000313" key="4">
    <source>
        <dbReference type="EMBL" id="CAB4878211.1"/>
    </source>
</evidence>
<dbReference type="PANTHER" id="PTHR42736:SF1">
    <property type="entry name" value="PROTEIN-GLUTAMINE GAMMA-GLUTAMYLTRANSFERASE"/>
    <property type="match status" value="1"/>
</dbReference>
<keyword evidence="2" id="KW-0472">Membrane</keyword>
<dbReference type="AlphaFoldDB" id="A0A6J7E6D8"/>
<feature type="region of interest" description="Disordered" evidence="1">
    <location>
        <begin position="1"/>
        <end position="27"/>
    </location>
</feature>
<feature type="compositionally biased region" description="Low complexity" evidence="1">
    <location>
        <begin position="589"/>
        <end position="611"/>
    </location>
</feature>
<feature type="compositionally biased region" description="Polar residues" evidence="1">
    <location>
        <begin position="558"/>
        <end position="575"/>
    </location>
</feature>
<protein>
    <submittedName>
        <fullName evidence="4">Unannotated protein</fullName>
    </submittedName>
</protein>
<dbReference type="Pfam" id="PF11992">
    <property type="entry name" value="TgpA_N"/>
    <property type="match status" value="1"/>
</dbReference>
<keyword evidence="2" id="KW-1133">Transmembrane helix</keyword>
<dbReference type="Pfam" id="PF01841">
    <property type="entry name" value="Transglut_core"/>
    <property type="match status" value="1"/>
</dbReference>
<feature type="transmembrane region" description="Helical" evidence="2">
    <location>
        <begin position="141"/>
        <end position="165"/>
    </location>
</feature>
<feature type="transmembrane region" description="Helical" evidence="2">
    <location>
        <begin position="632"/>
        <end position="650"/>
    </location>
</feature>
<dbReference type="Pfam" id="PF13559">
    <property type="entry name" value="DUF4129"/>
    <property type="match status" value="1"/>
</dbReference>
<dbReference type="SMART" id="SM00460">
    <property type="entry name" value="TGc"/>
    <property type="match status" value="1"/>
</dbReference>
<dbReference type="PANTHER" id="PTHR42736">
    <property type="entry name" value="PROTEIN-GLUTAMINE GAMMA-GLUTAMYLTRANSFERASE"/>
    <property type="match status" value="1"/>
</dbReference>
<feature type="transmembrane region" description="Helical" evidence="2">
    <location>
        <begin position="62"/>
        <end position="83"/>
    </location>
</feature>
<evidence type="ECO:0000256" key="1">
    <source>
        <dbReference type="SAM" id="MobiDB-lite"/>
    </source>
</evidence>
<feature type="transmembrane region" description="Helical" evidence="2">
    <location>
        <begin position="235"/>
        <end position="257"/>
    </location>
</feature>
<name>A0A6J7E6D8_9ZZZZ</name>
<feature type="compositionally biased region" description="Low complexity" evidence="1">
    <location>
        <begin position="13"/>
        <end position="27"/>
    </location>
</feature>
<dbReference type="SUPFAM" id="SSF54001">
    <property type="entry name" value="Cysteine proteinases"/>
    <property type="match status" value="1"/>
</dbReference>
<organism evidence="4">
    <name type="scientific">freshwater metagenome</name>
    <dbReference type="NCBI Taxonomy" id="449393"/>
    <lineage>
        <taxon>unclassified sequences</taxon>
        <taxon>metagenomes</taxon>
        <taxon>ecological metagenomes</taxon>
    </lineage>
</organism>
<dbReference type="InterPro" id="IPR021878">
    <property type="entry name" value="TgpA_N"/>
</dbReference>
<dbReference type="Gene3D" id="3.10.620.30">
    <property type="match status" value="1"/>
</dbReference>
<feature type="transmembrane region" description="Helical" evidence="2">
    <location>
        <begin position="177"/>
        <end position="195"/>
    </location>
</feature>